<name>A0A843XU17_COLES</name>
<keyword evidence="2" id="KW-1185">Reference proteome</keyword>
<dbReference type="Proteomes" id="UP000652761">
    <property type="component" value="Unassembled WGS sequence"/>
</dbReference>
<protein>
    <submittedName>
        <fullName evidence="1">Uncharacterized protein</fullName>
    </submittedName>
</protein>
<gene>
    <name evidence="1" type="ORF">Taro_055647</name>
</gene>
<dbReference type="AlphaFoldDB" id="A0A843XU17"/>
<evidence type="ECO:0000313" key="2">
    <source>
        <dbReference type="Proteomes" id="UP000652761"/>
    </source>
</evidence>
<dbReference type="EMBL" id="NMUH01013365">
    <property type="protein sequence ID" value="MQM22592.1"/>
    <property type="molecule type" value="Genomic_DNA"/>
</dbReference>
<organism evidence="1 2">
    <name type="scientific">Colocasia esculenta</name>
    <name type="common">Wild taro</name>
    <name type="synonym">Arum esculentum</name>
    <dbReference type="NCBI Taxonomy" id="4460"/>
    <lineage>
        <taxon>Eukaryota</taxon>
        <taxon>Viridiplantae</taxon>
        <taxon>Streptophyta</taxon>
        <taxon>Embryophyta</taxon>
        <taxon>Tracheophyta</taxon>
        <taxon>Spermatophyta</taxon>
        <taxon>Magnoliopsida</taxon>
        <taxon>Liliopsida</taxon>
        <taxon>Araceae</taxon>
        <taxon>Aroideae</taxon>
        <taxon>Colocasieae</taxon>
        <taxon>Colocasia</taxon>
    </lineage>
</organism>
<accession>A0A843XU17</accession>
<reference evidence="1" key="1">
    <citation type="submission" date="2017-07" db="EMBL/GenBank/DDBJ databases">
        <title>Taro Niue Genome Assembly and Annotation.</title>
        <authorList>
            <person name="Atibalentja N."/>
            <person name="Keating K."/>
            <person name="Fields C.J."/>
        </authorList>
    </citation>
    <scope>NUCLEOTIDE SEQUENCE</scope>
    <source>
        <strain evidence="1">Niue_2</strain>
        <tissue evidence="1">Leaf</tissue>
    </source>
</reference>
<comment type="caution">
    <text evidence="1">The sequence shown here is derived from an EMBL/GenBank/DDBJ whole genome shotgun (WGS) entry which is preliminary data.</text>
</comment>
<sequence>MRAKCRALGGLLTSDLIRRRSPMSRSGSDVGLRRILNCCAFLRNPSRTEQGKLSSARGSCCGVFSDGSRFWRCVGSVLAARTSRGAGETPRELRFSRSSRRVCACEGDRPCRHDKVVIGFPIATGGASALVTLMEHVAHEVGMFYVVNVLCVVLVGLHSCLTCPCGAAVGPFVRDCETERLFLCCVVRVRYWPDQPVVRSRVVASFFPTRALPQVVICERRLTSVVFVSNGSLVLVVSGDSLVVWYLVVAGVVEELCSVKIVWCDLPLVVFSPFSGLTVGSACEEVVADLYHHQ</sequence>
<evidence type="ECO:0000313" key="1">
    <source>
        <dbReference type="EMBL" id="MQM22592.1"/>
    </source>
</evidence>
<proteinExistence type="predicted"/>